<comment type="caution">
    <text evidence="1">The sequence shown here is derived from an EMBL/GenBank/DDBJ whole genome shotgun (WGS) entry which is preliminary data.</text>
</comment>
<evidence type="ECO:0000313" key="1">
    <source>
        <dbReference type="EMBL" id="OWA53296.1"/>
    </source>
</evidence>
<sequence length="259" mass="29997">MKTTFNWTEEEIDAKVDKALGDGFAQQLLDIKIYFDGALSELEKKIHLEILGQAVLMEFRAVQQRIAETQLRYAQWLNVGKKLIDDIVTKCGRDWKQFEAVESTASLDVARRGTPAVANRVCVLSQYVKDIVKEFEYGRLKAKSSFLFTCADKKHMNCTVTDDGLCNELSMKVCNFVWPLYDSKGYSIFLSSYDEWLMKKKQKETEKFKLDKEPALTTDLRADYPQFEWTVKVYFSLDLPYKVDGIDVGLQWIQLVLFK</sequence>
<name>A0A9X6NIJ0_HYPEX</name>
<dbReference type="Proteomes" id="UP000192578">
    <property type="component" value="Unassembled WGS sequence"/>
</dbReference>
<dbReference type="AlphaFoldDB" id="A0A9X6NIJ0"/>
<organism evidence="1 2">
    <name type="scientific">Hypsibius exemplaris</name>
    <name type="common">Freshwater tardigrade</name>
    <dbReference type="NCBI Taxonomy" id="2072580"/>
    <lineage>
        <taxon>Eukaryota</taxon>
        <taxon>Metazoa</taxon>
        <taxon>Ecdysozoa</taxon>
        <taxon>Tardigrada</taxon>
        <taxon>Eutardigrada</taxon>
        <taxon>Parachela</taxon>
        <taxon>Hypsibioidea</taxon>
        <taxon>Hypsibiidae</taxon>
        <taxon>Hypsibius</taxon>
    </lineage>
</organism>
<protein>
    <submittedName>
        <fullName evidence="1">Uncharacterized protein</fullName>
    </submittedName>
</protein>
<evidence type="ECO:0000313" key="2">
    <source>
        <dbReference type="Proteomes" id="UP000192578"/>
    </source>
</evidence>
<proteinExistence type="predicted"/>
<keyword evidence="2" id="KW-1185">Reference proteome</keyword>
<accession>A0A9X6NIJ0</accession>
<dbReference type="EMBL" id="MTYJ01000313">
    <property type="protein sequence ID" value="OWA53296.1"/>
    <property type="molecule type" value="Genomic_DNA"/>
</dbReference>
<reference evidence="2" key="1">
    <citation type="submission" date="2017-01" db="EMBL/GenBank/DDBJ databases">
        <title>Comparative genomics of anhydrobiosis in the tardigrade Hypsibius dujardini.</title>
        <authorList>
            <person name="Yoshida Y."/>
            <person name="Koutsovoulos G."/>
            <person name="Laetsch D."/>
            <person name="Stevens L."/>
            <person name="Kumar S."/>
            <person name="Horikawa D."/>
            <person name="Ishino K."/>
            <person name="Komine S."/>
            <person name="Tomita M."/>
            <person name="Blaxter M."/>
            <person name="Arakawa K."/>
        </authorList>
    </citation>
    <scope>NUCLEOTIDE SEQUENCE [LARGE SCALE GENOMIC DNA]</scope>
    <source>
        <strain evidence="2">Z151</strain>
    </source>
</reference>
<gene>
    <name evidence="1" type="ORF">BV898_17731</name>
</gene>